<dbReference type="AlphaFoldDB" id="A0A7J5YXD3"/>
<protein>
    <submittedName>
        <fullName evidence="2">Uncharacterized protein</fullName>
    </submittedName>
</protein>
<name>A0A7J5YXD3_DISMA</name>
<dbReference type="Proteomes" id="UP000518266">
    <property type="component" value="Unassembled WGS sequence"/>
</dbReference>
<keyword evidence="3" id="KW-1185">Reference proteome</keyword>
<reference evidence="2 3" key="1">
    <citation type="submission" date="2020-03" db="EMBL/GenBank/DDBJ databases">
        <title>Dissostichus mawsoni Genome sequencing and assembly.</title>
        <authorList>
            <person name="Park H."/>
        </authorList>
    </citation>
    <scope>NUCLEOTIDE SEQUENCE [LARGE SCALE GENOMIC DNA]</scope>
    <source>
        <strain evidence="2">DM0001</strain>
        <tissue evidence="2">Muscle</tissue>
    </source>
</reference>
<evidence type="ECO:0000313" key="2">
    <source>
        <dbReference type="EMBL" id="KAF3854130.1"/>
    </source>
</evidence>
<evidence type="ECO:0000313" key="3">
    <source>
        <dbReference type="Proteomes" id="UP000518266"/>
    </source>
</evidence>
<sequence>MQAEPSKLAQAIASIKLFPHPMIYAFPMSSPDRFRASPAGQFRERARPIQTAQRLHHLRGKGCRDPKTGSPEREKAVESEEYVSPKTGSPEREKAVESEECVSPKTGSLERETAVESEECFSPKTGSPERETAVESCECASQITDFFHNLIRKISSHEFGEEWSWLAADEEVEQYILVHIHEVSQQAAHHSLMADDQHVALPLQLHDDRLQALNQVLLVCIETQTGTQINISAKRGLTAICPPSTDRKTLTLMLKPSRSLTTADTADRMTTLTQILTCSVSSTEELLYLQFVSEPSVASRNKKRMREEAHTISSQLLRDSRNVWWLRRS</sequence>
<organism evidence="2 3">
    <name type="scientific">Dissostichus mawsoni</name>
    <name type="common">Antarctic cod</name>
    <dbReference type="NCBI Taxonomy" id="36200"/>
    <lineage>
        <taxon>Eukaryota</taxon>
        <taxon>Metazoa</taxon>
        <taxon>Chordata</taxon>
        <taxon>Craniata</taxon>
        <taxon>Vertebrata</taxon>
        <taxon>Euteleostomi</taxon>
        <taxon>Actinopterygii</taxon>
        <taxon>Neopterygii</taxon>
        <taxon>Teleostei</taxon>
        <taxon>Neoteleostei</taxon>
        <taxon>Acanthomorphata</taxon>
        <taxon>Eupercaria</taxon>
        <taxon>Perciformes</taxon>
        <taxon>Notothenioidei</taxon>
        <taxon>Nototheniidae</taxon>
        <taxon>Dissostichus</taxon>
    </lineage>
</organism>
<accession>A0A7J5YXD3</accession>
<gene>
    <name evidence="2" type="ORF">F7725_022185</name>
</gene>
<dbReference type="EMBL" id="JAAKFY010000007">
    <property type="protein sequence ID" value="KAF3854130.1"/>
    <property type="molecule type" value="Genomic_DNA"/>
</dbReference>
<evidence type="ECO:0000256" key="1">
    <source>
        <dbReference type="SAM" id="MobiDB-lite"/>
    </source>
</evidence>
<comment type="caution">
    <text evidence="2">The sequence shown here is derived from an EMBL/GenBank/DDBJ whole genome shotgun (WGS) entry which is preliminary data.</text>
</comment>
<dbReference type="OrthoDB" id="8951732at2759"/>
<feature type="compositionally biased region" description="Basic and acidic residues" evidence="1">
    <location>
        <begin position="62"/>
        <end position="78"/>
    </location>
</feature>
<proteinExistence type="predicted"/>
<feature type="region of interest" description="Disordered" evidence="1">
    <location>
        <begin position="35"/>
        <end position="127"/>
    </location>
</feature>